<proteinExistence type="predicted"/>
<dbReference type="OrthoDB" id="8564336at2"/>
<dbReference type="GO" id="GO:0046872">
    <property type="term" value="F:metal ion binding"/>
    <property type="evidence" value="ECO:0007669"/>
    <property type="project" value="InterPro"/>
</dbReference>
<dbReference type="EMBL" id="LDUG01000061">
    <property type="protein sequence ID" value="KVW91324.1"/>
    <property type="molecule type" value="Genomic_DNA"/>
</dbReference>
<reference evidence="1 2" key="1">
    <citation type="journal article" date="2015" name="Appl. Environ. Microbiol.">
        <title>Aerobic and Anaerobic Thiosulfate Oxidation by a Cold-Adapted, Subglacial Chemoautotroph.</title>
        <authorList>
            <person name="Harrold Z.R."/>
            <person name="Skidmore M.L."/>
            <person name="Hamilton T.L."/>
            <person name="Desch L."/>
            <person name="Amada K."/>
            <person name="van Gelder W."/>
            <person name="Glover K."/>
            <person name="Roden E.E."/>
            <person name="Boyd E.S."/>
        </authorList>
    </citation>
    <scope>NUCLEOTIDE SEQUENCE [LARGE SCALE GENOMIC DNA]</scope>
    <source>
        <strain evidence="1 2">RG</strain>
    </source>
</reference>
<name>A0A119CSS7_THIDE</name>
<gene>
    <name evidence="1" type="ORF">ABW22_16145</name>
</gene>
<evidence type="ECO:0000313" key="1">
    <source>
        <dbReference type="EMBL" id="KVW91324.1"/>
    </source>
</evidence>
<dbReference type="Proteomes" id="UP000064243">
    <property type="component" value="Unassembled WGS sequence"/>
</dbReference>
<comment type="caution">
    <text evidence="1">The sequence shown here is derived from an EMBL/GenBank/DDBJ whole genome shotgun (WGS) entry which is preliminary data.</text>
</comment>
<keyword evidence="2" id="KW-1185">Reference proteome</keyword>
<organism evidence="1 2">
    <name type="scientific">Thiobacillus denitrificans</name>
    <dbReference type="NCBI Taxonomy" id="36861"/>
    <lineage>
        <taxon>Bacteria</taxon>
        <taxon>Pseudomonadati</taxon>
        <taxon>Pseudomonadota</taxon>
        <taxon>Betaproteobacteria</taxon>
        <taxon>Nitrosomonadales</taxon>
        <taxon>Thiobacillaceae</taxon>
        <taxon>Thiobacillus</taxon>
    </lineage>
</organism>
<sequence length="75" mass="8115">MDFADILIHVHPTLSTEQRAKIEEALSGNQGVVSAHFSTEHPHVLTVAYDPEAAHAGQLLQIVREWDAAATMAGL</sequence>
<dbReference type="AlphaFoldDB" id="A0A119CSS7"/>
<dbReference type="PATRIC" id="fig|36861.3.peg.3187"/>
<accession>A0A119CSS7</accession>
<evidence type="ECO:0008006" key="3">
    <source>
        <dbReference type="Google" id="ProtNLM"/>
    </source>
</evidence>
<dbReference type="Gene3D" id="3.30.70.100">
    <property type="match status" value="1"/>
</dbReference>
<dbReference type="SUPFAM" id="SSF55008">
    <property type="entry name" value="HMA, heavy metal-associated domain"/>
    <property type="match status" value="1"/>
</dbReference>
<protein>
    <recommendedName>
        <fullName evidence="3">ATP-binding protein</fullName>
    </recommendedName>
</protein>
<evidence type="ECO:0000313" key="2">
    <source>
        <dbReference type="Proteomes" id="UP000064243"/>
    </source>
</evidence>
<dbReference type="RefSeq" id="WP_059759300.1">
    <property type="nucleotide sequence ID" value="NZ_LDUG01000061.1"/>
</dbReference>
<dbReference type="InterPro" id="IPR036163">
    <property type="entry name" value="HMA_dom_sf"/>
</dbReference>